<dbReference type="Gene3D" id="3.40.50.980">
    <property type="match status" value="2"/>
</dbReference>
<feature type="non-terminal residue" evidence="2">
    <location>
        <position position="1"/>
    </location>
</feature>
<dbReference type="EMBL" id="AEAH01002793">
    <property type="protein sequence ID" value="EGH34697.1"/>
    <property type="molecule type" value="Genomic_DNA"/>
</dbReference>
<dbReference type="InterPro" id="IPR020845">
    <property type="entry name" value="AMP-binding_CS"/>
</dbReference>
<name>F3FWV5_PSESX</name>
<accession>F3FWV5</accession>
<protein>
    <submittedName>
        <fullName evidence="2">Amino acid adenylation</fullName>
    </submittedName>
</protein>
<proteinExistence type="predicted"/>
<dbReference type="SUPFAM" id="SSF56801">
    <property type="entry name" value="Acetyl-CoA synthetase-like"/>
    <property type="match status" value="1"/>
</dbReference>
<gene>
    <name evidence="2" type="ORF">PSYJA_39345</name>
</gene>
<dbReference type="Proteomes" id="UP000004471">
    <property type="component" value="Unassembled WGS sequence"/>
</dbReference>
<reference evidence="2 3" key="1">
    <citation type="journal article" date="2011" name="PLoS Pathog.">
        <title>Dynamic evolution of pathogenicity revealed by sequencing and comparative genomics of 19 Pseudomonas syringae isolates.</title>
        <authorList>
            <person name="Baltrus D.A."/>
            <person name="Nishimura M.T."/>
            <person name="Romanchuk A."/>
            <person name="Chang J.H."/>
            <person name="Mukhtar M.S."/>
            <person name="Cherkis K."/>
            <person name="Roach J."/>
            <person name="Grant S.R."/>
            <person name="Jones C.D."/>
            <person name="Dangl J.L."/>
        </authorList>
    </citation>
    <scope>NUCLEOTIDE SEQUENCE [LARGE SCALE GENOMIC DNA]</scope>
    <source>
        <strain evidence="3">M301072PT</strain>
    </source>
</reference>
<dbReference type="Pfam" id="PF00501">
    <property type="entry name" value="AMP-binding"/>
    <property type="match status" value="1"/>
</dbReference>
<evidence type="ECO:0000259" key="1">
    <source>
        <dbReference type="Pfam" id="PF00501"/>
    </source>
</evidence>
<dbReference type="InterPro" id="IPR000873">
    <property type="entry name" value="AMP-dep_synth/lig_dom"/>
</dbReference>
<evidence type="ECO:0000313" key="2">
    <source>
        <dbReference type="EMBL" id="EGH34697.1"/>
    </source>
</evidence>
<sequence>SHVSLTSGAQRIDLDDLTLDDLKDTDLALPQSSESVAYIMYTSGSTGVPKGVAGAARAISRLVINNGYADFNAQDRVAFA</sequence>
<comment type="caution">
    <text evidence="2">The sequence shown here is derived from an EMBL/GenBank/DDBJ whole genome shotgun (WGS) entry which is preliminary data.</text>
</comment>
<dbReference type="PROSITE" id="PS00455">
    <property type="entry name" value="AMP_BINDING"/>
    <property type="match status" value="1"/>
</dbReference>
<feature type="non-terminal residue" evidence="2">
    <location>
        <position position="80"/>
    </location>
</feature>
<dbReference type="AlphaFoldDB" id="F3FWV5"/>
<feature type="domain" description="AMP-dependent synthetase/ligase" evidence="1">
    <location>
        <begin position="28"/>
        <end position="77"/>
    </location>
</feature>
<evidence type="ECO:0000313" key="3">
    <source>
        <dbReference type="Proteomes" id="UP000004471"/>
    </source>
</evidence>
<organism evidence="2 3">
    <name type="scientific">Pseudomonas syringae pv. japonica str. M301072</name>
    <dbReference type="NCBI Taxonomy" id="629262"/>
    <lineage>
        <taxon>Bacteria</taxon>
        <taxon>Pseudomonadati</taxon>
        <taxon>Pseudomonadota</taxon>
        <taxon>Gammaproteobacteria</taxon>
        <taxon>Pseudomonadales</taxon>
        <taxon>Pseudomonadaceae</taxon>
        <taxon>Pseudomonas</taxon>
        <taxon>Pseudomonas syringae</taxon>
    </lineage>
</organism>